<dbReference type="PANTHER" id="PTHR43439">
    <property type="entry name" value="PHENYLACETATE-COENZYME A LIGASE"/>
    <property type="match status" value="1"/>
</dbReference>
<dbReference type="InterPro" id="IPR042099">
    <property type="entry name" value="ANL_N_sf"/>
</dbReference>
<name>A0A6A5VDL2_9PLEO</name>
<reference evidence="4" key="1">
    <citation type="journal article" date="2020" name="Stud. Mycol.">
        <title>101 Dothideomycetes genomes: a test case for predicting lifestyles and emergence of pathogens.</title>
        <authorList>
            <person name="Haridas S."/>
            <person name="Albert R."/>
            <person name="Binder M."/>
            <person name="Bloem J."/>
            <person name="Labutti K."/>
            <person name="Salamov A."/>
            <person name="Andreopoulos B."/>
            <person name="Baker S."/>
            <person name="Barry K."/>
            <person name="Bills G."/>
            <person name="Bluhm B."/>
            <person name="Cannon C."/>
            <person name="Castanera R."/>
            <person name="Culley D."/>
            <person name="Daum C."/>
            <person name="Ezra D."/>
            <person name="Gonzalez J."/>
            <person name="Henrissat B."/>
            <person name="Kuo A."/>
            <person name="Liang C."/>
            <person name="Lipzen A."/>
            <person name="Lutzoni F."/>
            <person name="Magnuson J."/>
            <person name="Mondo S."/>
            <person name="Nolan M."/>
            <person name="Ohm R."/>
            <person name="Pangilinan J."/>
            <person name="Park H.-J."/>
            <person name="Ramirez L."/>
            <person name="Alfaro M."/>
            <person name="Sun H."/>
            <person name="Tritt A."/>
            <person name="Yoshinaga Y."/>
            <person name="Zwiers L.-H."/>
            <person name="Turgeon B."/>
            <person name="Goodwin S."/>
            <person name="Spatafora J."/>
            <person name="Crous P."/>
            <person name="Grigoriev I."/>
        </authorList>
    </citation>
    <scope>NUCLEOTIDE SEQUENCE</scope>
    <source>
        <strain evidence="4">CBS 107.79</strain>
    </source>
</reference>
<protein>
    <submittedName>
        <fullName evidence="4">Putative AMP-binding enzyme</fullName>
    </submittedName>
</protein>
<dbReference type="EMBL" id="ML976682">
    <property type="protein sequence ID" value="KAF1973116.1"/>
    <property type="molecule type" value="Genomic_DNA"/>
</dbReference>
<evidence type="ECO:0000256" key="1">
    <source>
        <dbReference type="ARBA" id="ARBA00022450"/>
    </source>
</evidence>
<sequence length="545" mass="60590">MFLKPESTGQLLVTLIDQYAALDPSPTWAVVPIDQENLSLGFKDVSYRELSAAVSIAAFWLQSKLPLLTEALETIAYTGPKDVRYPIFAIAAAKVGRKLLLPSPFASTGAQAHLVKASECRTFLYGGELGETVQRVLDLAGDERGRSLQVPELEQLFGEHTSPLFPYEKSWNQAKDDPWLIFHTSGTTGMPKLVTYSQKMMASLDAAKSMPDAHEETMSDHFSRRRWYTPLPSLHFVGMTVSLQFPLFCGSVVIIGPATSGPTTPSVAAEVLRHSKAEGVVLPPALIDGLCNNPDGLECLRNLKYIYFAGAPLMSLTAAKLIDYVSVHPAMGSTEAGAYFIRITGTEDWEYYSFRPGMGMELQHVAPGSELHEAVFVRKSELEQWQQVFHVYPQLQEFRTGDLFTRHPTRPDAWKYVGRTDDMIPFSHGENLYVADIETEITTSHPAISAAQVGGQGRSKPYLLVEWSTDSGSLSDAQKLHILQPVLARANERCSDLVKLSRDLILFTHAEKPLMRTLKGSVSRLQSEELYRMEIEQLYRCSKAN</sequence>
<dbReference type="OrthoDB" id="429813at2759"/>
<evidence type="ECO:0000313" key="5">
    <source>
        <dbReference type="Proteomes" id="UP000800036"/>
    </source>
</evidence>
<dbReference type="Gene3D" id="3.40.50.12780">
    <property type="entry name" value="N-terminal domain of ligase-like"/>
    <property type="match status" value="1"/>
</dbReference>
<dbReference type="InterPro" id="IPR000873">
    <property type="entry name" value="AMP-dep_synth/lig_dom"/>
</dbReference>
<feature type="domain" description="AMP-dependent synthetase/ligase" evidence="3">
    <location>
        <begin position="38"/>
        <end position="351"/>
    </location>
</feature>
<evidence type="ECO:0000313" key="4">
    <source>
        <dbReference type="EMBL" id="KAF1973116.1"/>
    </source>
</evidence>
<organism evidence="4 5">
    <name type="scientific">Bimuria novae-zelandiae CBS 107.79</name>
    <dbReference type="NCBI Taxonomy" id="1447943"/>
    <lineage>
        <taxon>Eukaryota</taxon>
        <taxon>Fungi</taxon>
        <taxon>Dikarya</taxon>
        <taxon>Ascomycota</taxon>
        <taxon>Pezizomycotina</taxon>
        <taxon>Dothideomycetes</taxon>
        <taxon>Pleosporomycetidae</taxon>
        <taxon>Pleosporales</taxon>
        <taxon>Massarineae</taxon>
        <taxon>Didymosphaeriaceae</taxon>
        <taxon>Bimuria</taxon>
    </lineage>
</organism>
<evidence type="ECO:0000259" key="3">
    <source>
        <dbReference type="Pfam" id="PF00501"/>
    </source>
</evidence>
<dbReference type="Pfam" id="PF23562">
    <property type="entry name" value="AMP-binding_C_3"/>
    <property type="match status" value="1"/>
</dbReference>
<dbReference type="AlphaFoldDB" id="A0A6A5VDL2"/>
<accession>A0A6A5VDL2</accession>
<keyword evidence="2" id="KW-0597">Phosphoprotein</keyword>
<dbReference type="InterPro" id="IPR051414">
    <property type="entry name" value="Adenylate-forming_Reductase"/>
</dbReference>
<dbReference type="Proteomes" id="UP000800036">
    <property type="component" value="Unassembled WGS sequence"/>
</dbReference>
<dbReference type="Pfam" id="PF00501">
    <property type="entry name" value="AMP-binding"/>
    <property type="match status" value="1"/>
</dbReference>
<gene>
    <name evidence="4" type="ORF">BU23DRAFT_533632</name>
</gene>
<proteinExistence type="predicted"/>
<evidence type="ECO:0000256" key="2">
    <source>
        <dbReference type="ARBA" id="ARBA00022553"/>
    </source>
</evidence>
<dbReference type="SUPFAM" id="SSF56801">
    <property type="entry name" value="Acetyl-CoA synthetase-like"/>
    <property type="match status" value="1"/>
</dbReference>
<keyword evidence="5" id="KW-1185">Reference proteome</keyword>
<dbReference type="InterPro" id="IPR020845">
    <property type="entry name" value="AMP-binding_CS"/>
</dbReference>
<dbReference type="PROSITE" id="PS00455">
    <property type="entry name" value="AMP_BINDING"/>
    <property type="match status" value="1"/>
</dbReference>
<keyword evidence="1" id="KW-0596">Phosphopantetheine</keyword>
<dbReference type="PANTHER" id="PTHR43439:SF2">
    <property type="entry name" value="ENZYME, PUTATIVE (JCVI)-RELATED"/>
    <property type="match status" value="1"/>
</dbReference>